<keyword evidence="4 7" id="KW-0479">Metal-binding</keyword>
<dbReference type="InterPro" id="IPR001841">
    <property type="entry name" value="Znf_RING"/>
</dbReference>
<feature type="domain" description="C3H1-type" evidence="11">
    <location>
        <begin position="206"/>
        <end position="234"/>
    </location>
</feature>
<dbReference type="CDD" id="cd16539">
    <property type="entry name" value="RING-HC_RNF113A_B"/>
    <property type="match status" value="1"/>
</dbReference>
<sequence>MADPDTAADSPATPVISFKKRTAKKSFRKKPAAPSPPPAAASPSSESDDDASDDDYDSDGHGHGDAGERRHFKRRRKTATVTASSTGREVNRHDTEELMRAAAAPSIATVKSAHLNEATKTAEWFDEPGALGKDDLSAQNLLGKTRSTAAAATAPDGTPVLPDGTYRGANAYSSFIQKNPDRQSTSAKKFGPTKTPSNVRTITITDFAPDVCKDYKLTGFCGFGDNCKFLHAREDYKQGWELDRDWEINTSGGGKKPSSVTIASAADKRRGAGLKEDGDGNSSDDEAELEDIPFACIICKKPYTNPIVTKCGHYFCEACALKRYRKSPNCAACGSGTGGVFNTAKKLEQLLKRKRERAQRRRERALEAGEEPSDDDDDDDDDDEVDE</sequence>
<evidence type="ECO:0000256" key="1">
    <source>
        <dbReference type="ARBA" id="ARBA00003777"/>
    </source>
</evidence>
<keyword evidence="8" id="KW-0238">DNA-binding</keyword>
<feature type="compositionally biased region" description="Basic and acidic residues" evidence="9">
    <location>
        <begin position="267"/>
        <end position="278"/>
    </location>
</feature>
<keyword evidence="8" id="KW-0508">mRNA splicing</keyword>
<dbReference type="GO" id="GO:0003677">
    <property type="term" value="F:DNA binding"/>
    <property type="evidence" value="ECO:0007669"/>
    <property type="project" value="UniProtKB-UniRule"/>
</dbReference>
<dbReference type="GO" id="GO:0034247">
    <property type="term" value="P:snoRNA splicing"/>
    <property type="evidence" value="ECO:0007669"/>
    <property type="project" value="TreeGrafter"/>
</dbReference>
<feature type="compositionally biased region" description="Low complexity" evidence="9">
    <location>
        <begin position="1"/>
        <end position="14"/>
    </location>
</feature>
<feature type="region of interest" description="Disordered" evidence="9">
    <location>
        <begin position="267"/>
        <end position="286"/>
    </location>
</feature>
<protein>
    <recommendedName>
        <fullName evidence="8">Pre-mRNA-splicing factor CWC24</fullName>
    </recommendedName>
</protein>
<dbReference type="OrthoDB" id="25761at2759"/>
<keyword evidence="8" id="KW-0539">Nucleus</keyword>
<evidence type="ECO:0000256" key="5">
    <source>
        <dbReference type="ARBA" id="ARBA00022771"/>
    </source>
</evidence>
<dbReference type="SMART" id="SM00356">
    <property type="entry name" value="ZnF_C3H1"/>
    <property type="match status" value="1"/>
</dbReference>
<evidence type="ECO:0000256" key="2">
    <source>
        <dbReference type="ARBA" id="ARBA00009161"/>
    </source>
</evidence>
<dbReference type="Proteomes" id="UP000242877">
    <property type="component" value="Unassembled WGS sequence"/>
</dbReference>
<feature type="compositionally biased region" description="Basic residues" evidence="9">
    <location>
        <begin position="18"/>
        <end position="31"/>
    </location>
</feature>
<dbReference type="InterPro" id="IPR017907">
    <property type="entry name" value="Znf_RING_CS"/>
</dbReference>
<dbReference type="InterPro" id="IPR039971">
    <property type="entry name" value="CWC24-like"/>
</dbReference>
<dbReference type="InterPro" id="IPR000571">
    <property type="entry name" value="Znf_CCCH"/>
</dbReference>
<name>A0A167V1Y4_9EURO</name>
<evidence type="ECO:0000256" key="9">
    <source>
        <dbReference type="SAM" id="MobiDB-lite"/>
    </source>
</evidence>
<evidence type="ECO:0000256" key="4">
    <source>
        <dbReference type="ARBA" id="ARBA00022723"/>
    </source>
</evidence>
<dbReference type="Pfam" id="PF00642">
    <property type="entry name" value="zf-CCCH"/>
    <property type="match status" value="1"/>
</dbReference>
<dbReference type="EMBL" id="AZGZ01000043">
    <property type="protein sequence ID" value="KZZ86926.1"/>
    <property type="molecule type" value="Genomic_DNA"/>
</dbReference>
<dbReference type="PROSITE" id="PS50089">
    <property type="entry name" value="ZF_RING_2"/>
    <property type="match status" value="1"/>
</dbReference>
<feature type="compositionally biased region" description="Polar residues" evidence="9">
    <location>
        <begin position="174"/>
        <end position="187"/>
    </location>
</feature>
<dbReference type="AlphaFoldDB" id="A0A167V1Y4"/>
<evidence type="ECO:0000256" key="8">
    <source>
        <dbReference type="RuleBase" id="RU367110"/>
    </source>
</evidence>
<comment type="similarity">
    <text evidence="2 8">Belongs to the CWC24 family.</text>
</comment>
<comment type="subunit">
    <text evidence="3 8">Associated with the spliceosome.</text>
</comment>
<comment type="subcellular location">
    <subcellularLocation>
        <location evidence="8">Nucleus</location>
    </subcellularLocation>
</comment>
<reference evidence="12 13" key="1">
    <citation type="journal article" date="2016" name="Genome Biol. Evol.">
        <title>Divergent and convergent evolution of fungal pathogenicity.</title>
        <authorList>
            <person name="Shang Y."/>
            <person name="Xiao G."/>
            <person name="Zheng P."/>
            <person name="Cen K."/>
            <person name="Zhan S."/>
            <person name="Wang C."/>
        </authorList>
    </citation>
    <scope>NUCLEOTIDE SEQUENCE [LARGE SCALE GENOMIC DNA]</scope>
    <source>
        <strain evidence="12 13">ARSEF 7405</strain>
    </source>
</reference>
<dbReference type="InterPro" id="IPR036855">
    <property type="entry name" value="Znf_CCCH_sf"/>
</dbReference>
<accession>A0A167V1Y4</accession>
<dbReference type="SUPFAM" id="SSF90229">
    <property type="entry name" value="CCCH zinc finger"/>
    <property type="match status" value="1"/>
</dbReference>
<dbReference type="PANTHER" id="PTHR12930:SF0">
    <property type="entry name" value="RING FINGER PROTEIN 113B"/>
    <property type="match status" value="1"/>
</dbReference>
<comment type="function">
    <text evidence="1 8">Involved in pre-mRNA splicing.</text>
</comment>
<gene>
    <name evidence="12" type="ORF">AAP_06116</name>
</gene>
<keyword evidence="5 7" id="KW-0863">Zinc-finger</keyword>
<evidence type="ECO:0000313" key="13">
    <source>
        <dbReference type="Proteomes" id="UP000242877"/>
    </source>
</evidence>
<dbReference type="GO" id="GO:0005684">
    <property type="term" value="C:U2-type spliceosomal complex"/>
    <property type="evidence" value="ECO:0007669"/>
    <property type="project" value="TreeGrafter"/>
</dbReference>
<keyword evidence="8" id="KW-0507">mRNA processing</keyword>
<feature type="region of interest" description="Disordered" evidence="9">
    <location>
        <begin position="174"/>
        <end position="195"/>
    </location>
</feature>
<organism evidence="12 13">
    <name type="scientific">Ascosphaera apis ARSEF 7405</name>
    <dbReference type="NCBI Taxonomy" id="392613"/>
    <lineage>
        <taxon>Eukaryota</taxon>
        <taxon>Fungi</taxon>
        <taxon>Dikarya</taxon>
        <taxon>Ascomycota</taxon>
        <taxon>Pezizomycotina</taxon>
        <taxon>Eurotiomycetes</taxon>
        <taxon>Eurotiomycetidae</taxon>
        <taxon>Onygenales</taxon>
        <taxon>Ascosphaeraceae</taxon>
        <taxon>Ascosphaera</taxon>
    </lineage>
</organism>
<proteinExistence type="inferred from homology"/>
<dbReference type="Gene3D" id="4.10.1000.10">
    <property type="entry name" value="Zinc finger, CCCH-type"/>
    <property type="match status" value="1"/>
</dbReference>
<dbReference type="FunFam" id="3.30.40.10:FF:000045">
    <property type="entry name" value="RING finger protein 113A"/>
    <property type="match status" value="1"/>
</dbReference>
<evidence type="ECO:0000259" key="10">
    <source>
        <dbReference type="PROSITE" id="PS50089"/>
    </source>
</evidence>
<feature type="compositionally biased region" description="Basic and acidic residues" evidence="9">
    <location>
        <begin position="89"/>
        <end position="99"/>
    </location>
</feature>
<feature type="compositionally biased region" description="Basic and acidic residues" evidence="9">
    <location>
        <begin position="58"/>
        <end position="69"/>
    </location>
</feature>
<dbReference type="Gene3D" id="3.30.40.10">
    <property type="entry name" value="Zinc/RING finger domain, C3HC4 (zinc finger)"/>
    <property type="match status" value="1"/>
</dbReference>
<feature type="compositionally biased region" description="Acidic residues" evidence="9">
    <location>
        <begin position="46"/>
        <end position="57"/>
    </location>
</feature>
<evidence type="ECO:0000313" key="12">
    <source>
        <dbReference type="EMBL" id="KZZ86926.1"/>
    </source>
</evidence>
<evidence type="ECO:0000259" key="11">
    <source>
        <dbReference type="PROSITE" id="PS50103"/>
    </source>
</evidence>
<evidence type="ECO:0000256" key="7">
    <source>
        <dbReference type="PROSITE-ProRule" id="PRU00723"/>
    </source>
</evidence>
<keyword evidence="6 7" id="KW-0862">Zinc</keyword>
<keyword evidence="13" id="KW-1185">Reference proteome</keyword>
<dbReference type="InterPro" id="IPR027370">
    <property type="entry name" value="Znf-RING_euk"/>
</dbReference>
<feature type="region of interest" description="Disordered" evidence="9">
    <location>
        <begin position="353"/>
        <end position="387"/>
    </location>
</feature>
<dbReference type="InterPro" id="IPR013083">
    <property type="entry name" value="Znf_RING/FYVE/PHD"/>
</dbReference>
<dbReference type="GO" id="GO:0006397">
    <property type="term" value="P:mRNA processing"/>
    <property type="evidence" value="ECO:0007669"/>
    <property type="project" value="UniProtKB-KW"/>
</dbReference>
<feature type="domain" description="RING-type" evidence="10">
    <location>
        <begin position="296"/>
        <end position="333"/>
    </location>
</feature>
<feature type="zinc finger region" description="C3H1-type" evidence="7">
    <location>
        <begin position="206"/>
        <end position="234"/>
    </location>
</feature>
<dbReference type="GO" id="GO:0008270">
    <property type="term" value="F:zinc ion binding"/>
    <property type="evidence" value="ECO:0007669"/>
    <property type="project" value="UniProtKB-KW"/>
</dbReference>
<dbReference type="PROSITE" id="PS50103">
    <property type="entry name" value="ZF_C3H1"/>
    <property type="match status" value="1"/>
</dbReference>
<evidence type="ECO:0000256" key="6">
    <source>
        <dbReference type="ARBA" id="ARBA00022833"/>
    </source>
</evidence>
<dbReference type="VEuPathDB" id="FungiDB:AAP_06116"/>
<comment type="caution">
    <text evidence="12">The sequence shown here is derived from an EMBL/GenBank/DDBJ whole genome shotgun (WGS) entry which is preliminary data.</text>
</comment>
<dbReference type="SMART" id="SM00184">
    <property type="entry name" value="RING"/>
    <property type="match status" value="1"/>
</dbReference>
<feature type="region of interest" description="Disordered" evidence="9">
    <location>
        <begin position="1"/>
        <end position="108"/>
    </location>
</feature>
<dbReference type="Pfam" id="PF13445">
    <property type="entry name" value="zf-RING_UBOX"/>
    <property type="match status" value="1"/>
</dbReference>
<evidence type="ECO:0000256" key="3">
    <source>
        <dbReference type="ARBA" id="ARBA00011524"/>
    </source>
</evidence>
<dbReference type="SUPFAM" id="SSF57850">
    <property type="entry name" value="RING/U-box"/>
    <property type="match status" value="1"/>
</dbReference>
<feature type="compositionally biased region" description="Polar residues" evidence="9">
    <location>
        <begin position="79"/>
        <end position="88"/>
    </location>
</feature>
<keyword evidence="8" id="KW-0747">Spliceosome</keyword>
<dbReference type="PROSITE" id="PS00518">
    <property type="entry name" value="ZF_RING_1"/>
    <property type="match status" value="1"/>
</dbReference>
<dbReference type="PANTHER" id="PTHR12930">
    <property type="entry name" value="ZINC FINGER PROTEIN 183"/>
    <property type="match status" value="1"/>
</dbReference>
<feature type="compositionally biased region" description="Acidic residues" evidence="9">
    <location>
        <begin position="368"/>
        <end position="387"/>
    </location>
</feature>
<feature type="compositionally biased region" description="Basic residues" evidence="9">
    <location>
        <begin position="353"/>
        <end position="363"/>
    </location>
</feature>